<feature type="domain" description="Carboxylesterase type B" evidence="4">
    <location>
        <begin position="26"/>
        <end position="340"/>
    </location>
</feature>
<dbReference type="PANTHER" id="PTHR43918">
    <property type="entry name" value="ACETYLCHOLINESTERASE"/>
    <property type="match status" value="1"/>
</dbReference>
<dbReference type="InterPro" id="IPR002018">
    <property type="entry name" value="CarbesteraseB"/>
</dbReference>
<feature type="signal peptide" evidence="3">
    <location>
        <begin position="1"/>
        <end position="23"/>
    </location>
</feature>
<dbReference type="Gene3D" id="3.40.50.1820">
    <property type="entry name" value="alpha/beta hydrolase"/>
    <property type="match status" value="2"/>
</dbReference>
<protein>
    <recommendedName>
        <fullName evidence="3">Carboxylic ester hydrolase</fullName>
        <ecNumber evidence="3">3.1.1.-</ecNumber>
    </recommendedName>
</protein>
<accession>A0ABU9Y0K2</accession>
<evidence type="ECO:0000313" key="5">
    <source>
        <dbReference type="EMBL" id="MEN2789338.1"/>
    </source>
</evidence>
<name>A0ABU9Y0K2_9SPHN</name>
<dbReference type="EC" id="3.1.1.-" evidence="3"/>
<reference evidence="5 6" key="1">
    <citation type="submission" date="2024-05" db="EMBL/GenBank/DDBJ databases">
        <authorList>
            <person name="Liu Q."/>
            <person name="Xin Y.-H."/>
        </authorList>
    </citation>
    <scope>NUCLEOTIDE SEQUENCE [LARGE SCALE GENOMIC DNA]</scope>
    <source>
        <strain evidence="5 6">CGMCC 1.10181</strain>
    </source>
</reference>
<keyword evidence="6" id="KW-1185">Reference proteome</keyword>
<dbReference type="Pfam" id="PF00135">
    <property type="entry name" value="COesterase"/>
    <property type="match status" value="2"/>
</dbReference>
<dbReference type="SUPFAM" id="SSF53474">
    <property type="entry name" value="alpha/beta-Hydrolases"/>
    <property type="match status" value="1"/>
</dbReference>
<dbReference type="PANTHER" id="PTHR43918:SF4">
    <property type="entry name" value="CARBOXYLIC ESTER HYDROLASE"/>
    <property type="match status" value="1"/>
</dbReference>
<sequence>MIRFAPTLAIIATSLAIAGTAHAAALQVTIATGALKGVEADHIVSFRGIPFAAPPVGPLRWRAPQPARPWKGVRDASAYANDCMQLPFPSDAAPLGTPPAEDCLYANVWKPAGARGKLPVLVWIYGGGFVNGGSSPPTYSGAELAKKGIMVVSFNYRLGRFGTFAHPQLTKADPDHGLIGNYGYMDQLAALNWVKRNIAAFGGDPAKVTIIGESAGGMSVHMLLTSPMAKGLFARAVIQSGGDGAGMGATDLATVEKIGLAFAASKGIAGQDPAALEKLRALPAQEVVDGLNLATMQRPGPRTASGPFADGKLAVDVKAAYASGRFAPVPVMIGATSDDIGGKDGFMIKGARDLAGALGARGVPVFYYRFSYVADSLRGPDTRGASHASDIPYFFDTVAIKYGAATTARDRAVGTSISGYLVNFVKTGDPNGKALPSWPRFTPGGGEMMDFTADGAPAIRRDDGTGG</sequence>
<feature type="domain" description="Carboxylesterase type B" evidence="4">
    <location>
        <begin position="344"/>
        <end position="454"/>
    </location>
</feature>
<proteinExistence type="inferred from homology"/>
<dbReference type="PROSITE" id="PS00122">
    <property type="entry name" value="CARBOXYLESTERASE_B_1"/>
    <property type="match status" value="1"/>
</dbReference>
<evidence type="ECO:0000256" key="1">
    <source>
        <dbReference type="ARBA" id="ARBA00005964"/>
    </source>
</evidence>
<dbReference type="InterPro" id="IPR019826">
    <property type="entry name" value="Carboxylesterase_B_AS"/>
</dbReference>
<comment type="caution">
    <text evidence="5">The sequence shown here is derived from an EMBL/GenBank/DDBJ whole genome shotgun (WGS) entry which is preliminary data.</text>
</comment>
<dbReference type="InterPro" id="IPR029058">
    <property type="entry name" value="AB_hydrolase_fold"/>
</dbReference>
<organism evidence="5 6">
    <name type="scientific">Sphingomonas oligophenolica</name>
    <dbReference type="NCBI Taxonomy" id="301154"/>
    <lineage>
        <taxon>Bacteria</taxon>
        <taxon>Pseudomonadati</taxon>
        <taxon>Pseudomonadota</taxon>
        <taxon>Alphaproteobacteria</taxon>
        <taxon>Sphingomonadales</taxon>
        <taxon>Sphingomonadaceae</taxon>
        <taxon>Sphingomonas</taxon>
    </lineage>
</organism>
<feature type="chain" id="PRO_5044967182" description="Carboxylic ester hydrolase" evidence="3">
    <location>
        <begin position="24"/>
        <end position="467"/>
    </location>
</feature>
<evidence type="ECO:0000313" key="6">
    <source>
        <dbReference type="Proteomes" id="UP001419910"/>
    </source>
</evidence>
<keyword evidence="3" id="KW-0732">Signal</keyword>
<evidence type="ECO:0000256" key="3">
    <source>
        <dbReference type="RuleBase" id="RU361235"/>
    </source>
</evidence>
<dbReference type="RefSeq" id="WP_343887360.1">
    <property type="nucleotide sequence ID" value="NZ_BAAAEH010000002.1"/>
</dbReference>
<evidence type="ECO:0000259" key="4">
    <source>
        <dbReference type="Pfam" id="PF00135"/>
    </source>
</evidence>
<comment type="similarity">
    <text evidence="1 3">Belongs to the type-B carboxylesterase/lipase family.</text>
</comment>
<dbReference type="Proteomes" id="UP001419910">
    <property type="component" value="Unassembled WGS sequence"/>
</dbReference>
<evidence type="ECO:0000256" key="2">
    <source>
        <dbReference type="ARBA" id="ARBA00022801"/>
    </source>
</evidence>
<dbReference type="EMBL" id="JBDIME010000004">
    <property type="protein sequence ID" value="MEN2789338.1"/>
    <property type="molecule type" value="Genomic_DNA"/>
</dbReference>
<dbReference type="InterPro" id="IPR050654">
    <property type="entry name" value="AChE-related_enzymes"/>
</dbReference>
<keyword evidence="2 3" id="KW-0378">Hydrolase</keyword>
<gene>
    <name evidence="5" type="ORF">ABC974_06865</name>
</gene>